<dbReference type="AlphaFoldDB" id="A0A6H9WQN8"/>
<dbReference type="GO" id="GO:0043565">
    <property type="term" value="F:sequence-specific DNA binding"/>
    <property type="evidence" value="ECO:0007669"/>
    <property type="project" value="InterPro"/>
</dbReference>
<dbReference type="PRINTS" id="PR00033">
    <property type="entry name" value="HTHASNC"/>
</dbReference>
<dbReference type="SUPFAM" id="SSF48008">
    <property type="entry name" value="GntR ligand-binding domain-like"/>
    <property type="match status" value="1"/>
</dbReference>
<dbReference type="EMBL" id="WBJY01000002">
    <property type="protein sequence ID" value="KAB1648381.1"/>
    <property type="molecule type" value="Genomic_DNA"/>
</dbReference>
<dbReference type="Proteomes" id="UP000431744">
    <property type="component" value="Unassembled WGS sequence"/>
</dbReference>
<dbReference type="InterPro" id="IPR008920">
    <property type="entry name" value="TF_FadR/GntR_C"/>
</dbReference>
<evidence type="ECO:0000256" key="1">
    <source>
        <dbReference type="ARBA" id="ARBA00023015"/>
    </source>
</evidence>
<dbReference type="PANTHER" id="PTHR43537:SF24">
    <property type="entry name" value="GLUCONATE OPERON TRANSCRIPTIONAL REPRESSOR"/>
    <property type="match status" value="1"/>
</dbReference>
<dbReference type="Gene3D" id="1.20.120.530">
    <property type="entry name" value="GntR ligand-binding domain-like"/>
    <property type="match status" value="1"/>
</dbReference>
<evidence type="ECO:0000313" key="7">
    <source>
        <dbReference type="Proteomes" id="UP000431744"/>
    </source>
</evidence>
<feature type="region of interest" description="Disordered" evidence="4">
    <location>
        <begin position="232"/>
        <end position="263"/>
    </location>
</feature>
<accession>A0A6H9WQN8</accession>
<dbReference type="RefSeq" id="WP_158029576.1">
    <property type="nucleotide sequence ID" value="NZ_BMHG01000001.1"/>
</dbReference>
<dbReference type="InterPro" id="IPR000524">
    <property type="entry name" value="Tscrpt_reg_HTH_GntR"/>
</dbReference>
<keyword evidence="1" id="KW-0805">Transcription regulation</keyword>
<feature type="domain" description="HTH gntR-type" evidence="5">
    <location>
        <begin position="19"/>
        <end position="86"/>
    </location>
</feature>
<dbReference type="GO" id="GO:0003700">
    <property type="term" value="F:DNA-binding transcription factor activity"/>
    <property type="evidence" value="ECO:0007669"/>
    <property type="project" value="InterPro"/>
</dbReference>
<keyword evidence="2" id="KW-0238">DNA-binding</keyword>
<dbReference type="SMART" id="SM00345">
    <property type="entry name" value="HTH_GNTR"/>
    <property type="match status" value="1"/>
</dbReference>
<organism evidence="6 7">
    <name type="scientific">Pseudoclavibacter endophyticus</name>
    <dbReference type="NCBI Taxonomy" id="1778590"/>
    <lineage>
        <taxon>Bacteria</taxon>
        <taxon>Bacillati</taxon>
        <taxon>Actinomycetota</taxon>
        <taxon>Actinomycetes</taxon>
        <taxon>Micrococcales</taxon>
        <taxon>Microbacteriaceae</taxon>
        <taxon>Pseudoclavibacter</taxon>
    </lineage>
</organism>
<dbReference type="Pfam" id="PF00392">
    <property type="entry name" value="GntR"/>
    <property type="match status" value="1"/>
</dbReference>
<comment type="caution">
    <text evidence="6">The sequence shown here is derived from an EMBL/GenBank/DDBJ whole genome shotgun (WGS) entry which is preliminary data.</text>
</comment>
<dbReference type="Gene3D" id="1.10.10.10">
    <property type="entry name" value="Winged helix-like DNA-binding domain superfamily/Winged helix DNA-binding domain"/>
    <property type="match status" value="1"/>
</dbReference>
<reference evidence="6 7" key="1">
    <citation type="submission" date="2019-09" db="EMBL/GenBank/DDBJ databases">
        <title>Phylogeny of genus Pseudoclavibacter and closely related genus.</title>
        <authorList>
            <person name="Li Y."/>
        </authorList>
    </citation>
    <scope>NUCLEOTIDE SEQUENCE [LARGE SCALE GENOMIC DNA]</scope>
    <source>
        <strain evidence="6 7">EGI 60007</strain>
    </source>
</reference>
<evidence type="ECO:0000256" key="2">
    <source>
        <dbReference type="ARBA" id="ARBA00023125"/>
    </source>
</evidence>
<dbReference type="InterPro" id="IPR036388">
    <property type="entry name" value="WH-like_DNA-bd_sf"/>
</dbReference>
<dbReference type="SUPFAM" id="SSF46785">
    <property type="entry name" value="Winged helix' DNA-binding domain"/>
    <property type="match status" value="1"/>
</dbReference>
<proteinExistence type="predicted"/>
<dbReference type="InterPro" id="IPR036390">
    <property type="entry name" value="WH_DNA-bd_sf"/>
</dbReference>
<gene>
    <name evidence="6" type="ORF">F8O04_11890</name>
</gene>
<dbReference type="InterPro" id="IPR000485">
    <property type="entry name" value="AsnC-type_HTH_dom"/>
</dbReference>
<dbReference type="PROSITE" id="PS50949">
    <property type="entry name" value="HTH_GNTR"/>
    <property type="match status" value="1"/>
</dbReference>
<evidence type="ECO:0000256" key="4">
    <source>
        <dbReference type="SAM" id="MobiDB-lite"/>
    </source>
</evidence>
<sequence length="263" mass="28417">MESVAVGTAPADGAPAEGVSKAQLAYAFVRERIENGTYSPGFRLVLGQLARELGVSPVPVREAIRMLEAEGLVTYERNVGAQVALPDPGLYAHTMDTLGVVEGYATASAVHTLTPQRLAESRAISAQLRSTLDAFDPVTFTRLNQAFHESLYRDCPNPHMLDLVERGWRRLQAMRSSTFDFVPGRAAESVAEHEALLDLIERGADLPEIETAARNHRHNTMRAYLALHRASAPQPTETTAAADVGTPTAGTPPSTEPREGNHA</sequence>
<dbReference type="Pfam" id="PF07729">
    <property type="entry name" value="FCD"/>
    <property type="match status" value="1"/>
</dbReference>
<dbReference type="InterPro" id="IPR011711">
    <property type="entry name" value="GntR_C"/>
</dbReference>
<protein>
    <submittedName>
        <fullName evidence="6">GntR family transcriptional regulator</fullName>
    </submittedName>
</protein>
<dbReference type="OrthoDB" id="4084810at2"/>
<evidence type="ECO:0000259" key="5">
    <source>
        <dbReference type="PROSITE" id="PS50949"/>
    </source>
</evidence>
<keyword evidence="3" id="KW-0804">Transcription</keyword>
<evidence type="ECO:0000256" key="3">
    <source>
        <dbReference type="ARBA" id="ARBA00023163"/>
    </source>
</evidence>
<dbReference type="PANTHER" id="PTHR43537">
    <property type="entry name" value="TRANSCRIPTIONAL REGULATOR, GNTR FAMILY"/>
    <property type="match status" value="1"/>
</dbReference>
<dbReference type="CDD" id="cd07377">
    <property type="entry name" value="WHTH_GntR"/>
    <property type="match status" value="1"/>
</dbReference>
<name>A0A6H9WQN8_9MICO</name>
<evidence type="ECO:0000313" key="6">
    <source>
        <dbReference type="EMBL" id="KAB1648381.1"/>
    </source>
</evidence>
<dbReference type="SMART" id="SM00895">
    <property type="entry name" value="FCD"/>
    <property type="match status" value="1"/>
</dbReference>
<keyword evidence="7" id="KW-1185">Reference proteome</keyword>